<dbReference type="NCBIfam" id="TIGR00067">
    <property type="entry name" value="glut_race"/>
    <property type="match status" value="1"/>
</dbReference>
<keyword evidence="5 7" id="KW-0413">Isomerase</keyword>
<feature type="binding site" evidence="7">
    <location>
        <begin position="83"/>
        <end position="84"/>
    </location>
    <ligand>
        <name>substrate</name>
    </ligand>
</feature>
<dbReference type="Pfam" id="PF01177">
    <property type="entry name" value="Asp_Glu_race"/>
    <property type="match status" value="1"/>
</dbReference>
<evidence type="ECO:0000256" key="5">
    <source>
        <dbReference type="ARBA" id="ARBA00023235"/>
    </source>
</evidence>
<feature type="binding site" evidence="7">
    <location>
        <begin position="50"/>
        <end position="51"/>
    </location>
    <ligand>
        <name>substrate</name>
    </ligand>
</feature>
<comment type="catalytic activity">
    <reaction evidence="1 7">
        <text>L-glutamate = D-glutamate</text>
        <dbReference type="Rhea" id="RHEA:12813"/>
        <dbReference type="ChEBI" id="CHEBI:29985"/>
        <dbReference type="ChEBI" id="CHEBI:29986"/>
        <dbReference type="EC" id="5.1.1.3"/>
    </reaction>
</comment>
<dbReference type="GO" id="GO:0008881">
    <property type="term" value="F:glutamate racemase activity"/>
    <property type="evidence" value="ECO:0007669"/>
    <property type="project" value="UniProtKB-UniRule"/>
</dbReference>
<evidence type="ECO:0000256" key="7">
    <source>
        <dbReference type="HAMAP-Rule" id="MF_00258"/>
    </source>
</evidence>
<dbReference type="RefSeq" id="WP_066842612.1">
    <property type="nucleotide sequence ID" value="NZ_CP019602.1"/>
</dbReference>
<dbReference type="AlphaFoldDB" id="A0A1Z1F8X1"/>
<name>A0A1Z1F8X1_9SPHN</name>
<dbReference type="KEGG" id="cman:A9D14_02315"/>
<comment type="function">
    <text evidence="7">Provides the (R)-glutamate required for cell wall biosynthesis.</text>
</comment>
<dbReference type="Proteomes" id="UP000195807">
    <property type="component" value="Chromosome"/>
</dbReference>
<feature type="binding site" evidence="7">
    <location>
        <begin position="18"/>
        <end position="19"/>
    </location>
    <ligand>
        <name>substrate</name>
    </ligand>
</feature>
<feature type="active site" description="Proton donor/acceptor" evidence="7">
    <location>
        <position position="82"/>
    </location>
</feature>
<comment type="pathway">
    <text evidence="7">Cell wall biogenesis; peptidoglycan biosynthesis.</text>
</comment>
<dbReference type="EMBL" id="CP019602">
    <property type="protein sequence ID" value="ARU15229.1"/>
    <property type="molecule type" value="Genomic_DNA"/>
</dbReference>
<evidence type="ECO:0000256" key="3">
    <source>
        <dbReference type="ARBA" id="ARBA00022960"/>
    </source>
</evidence>
<keyword evidence="3 7" id="KW-0133">Cell shape</keyword>
<dbReference type="InterPro" id="IPR001920">
    <property type="entry name" value="Asp/Glu_race"/>
</dbReference>
<sequence>MTHDAPPIRPDAPILVFDSGVGGLTVLDALRRKLPQAPVIYAADNAGLPYGEKSEAEIAARVAGLLGRMTERFQPRLACIACNTASTIALGMVRDVLNIPIVGTVPAIKPAAAMTRTGVIGLIGTGATIRQVYVDRLEAEFAADKTLLRLAAPGLVAAAEAKLRGEPVDPAVIARTMSAMRAMDGGERIDTLVLACTHFPLLADELAQAFGPGVAMIDGAEGIARRIAFLTQGQSFAASSPDLALFTRDEAGLSALRPALARRGLARIAVL</sequence>
<dbReference type="OrthoDB" id="9801055at2"/>
<dbReference type="InterPro" id="IPR015942">
    <property type="entry name" value="Asp/Glu/hydantoin_racemase"/>
</dbReference>
<dbReference type="GO" id="GO:0008360">
    <property type="term" value="P:regulation of cell shape"/>
    <property type="evidence" value="ECO:0007669"/>
    <property type="project" value="UniProtKB-KW"/>
</dbReference>
<evidence type="ECO:0000256" key="2">
    <source>
        <dbReference type="ARBA" id="ARBA00013090"/>
    </source>
</evidence>
<reference evidence="8 9" key="1">
    <citation type="submission" date="2017-01" db="EMBL/GenBank/DDBJ databases">
        <title>Complete genome sequence of esterase-producing bacterium Croceicoccus marinus E4A9.</title>
        <authorList>
            <person name="Wu Y.-H."/>
            <person name="Cheng H."/>
            <person name="Xu L."/>
            <person name="Huo Y.-Y."/>
            <person name="Wang C.-S."/>
            <person name="Xu X.-W."/>
        </authorList>
    </citation>
    <scope>NUCLEOTIDE SEQUENCE [LARGE SCALE GENOMIC DNA]</scope>
    <source>
        <strain evidence="8 9">E4A9</strain>
    </source>
</reference>
<gene>
    <name evidence="7" type="primary">murI</name>
    <name evidence="8" type="ORF">A9D14_02315</name>
</gene>
<dbReference type="STRING" id="450378.GCA_001661675_00461"/>
<dbReference type="Gene3D" id="3.40.50.1860">
    <property type="match status" value="2"/>
</dbReference>
<dbReference type="PANTHER" id="PTHR21198:SF2">
    <property type="entry name" value="GLUTAMATE RACEMASE"/>
    <property type="match status" value="1"/>
</dbReference>
<dbReference type="PANTHER" id="PTHR21198">
    <property type="entry name" value="GLUTAMATE RACEMASE"/>
    <property type="match status" value="1"/>
</dbReference>
<accession>A0A1Z1F8X1</accession>
<evidence type="ECO:0000256" key="1">
    <source>
        <dbReference type="ARBA" id="ARBA00001602"/>
    </source>
</evidence>
<dbReference type="GO" id="GO:0009252">
    <property type="term" value="P:peptidoglycan biosynthetic process"/>
    <property type="evidence" value="ECO:0007669"/>
    <property type="project" value="UniProtKB-UniRule"/>
</dbReference>
<evidence type="ECO:0000313" key="8">
    <source>
        <dbReference type="EMBL" id="ARU15229.1"/>
    </source>
</evidence>
<keyword evidence="9" id="KW-1185">Reference proteome</keyword>
<dbReference type="EC" id="5.1.1.3" evidence="2 7"/>
<organism evidence="8 9">
    <name type="scientific">Croceicoccus marinus</name>
    <dbReference type="NCBI Taxonomy" id="450378"/>
    <lineage>
        <taxon>Bacteria</taxon>
        <taxon>Pseudomonadati</taxon>
        <taxon>Pseudomonadota</taxon>
        <taxon>Alphaproteobacteria</taxon>
        <taxon>Sphingomonadales</taxon>
        <taxon>Erythrobacteraceae</taxon>
        <taxon>Croceicoccus</taxon>
    </lineage>
</organism>
<dbReference type="InterPro" id="IPR033134">
    <property type="entry name" value="Asp/Glu_racemase_AS_2"/>
</dbReference>
<dbReference type="UniPathway" id="UPA00219"/>
<dbReference type="GO" id="GO:0071555">
    <property type="term" value="P:cell wall organization"/>
    <property type="evidence" value="ECO:0007669"/>
    <property type="project" value="UniProtKB-KW"/>
</dbReference>
<evidence type="ECO:0000313" key="9">
    <source>
        <dbReference type="Proteomes" id="UP000195807"/>
    </source>
</evidence>
<proteinExistence type="inferred from homology"/>
<feature type="active site" description="Proton donor/acceptor" evidence="7">
    <location>
        <position position="196"/>
    </location>
</feature>
<keyword evidence="6 7" id="KW-0961">Cell wall biogenesis/degradation</keyword>
<dbReference type="HAMAP" id="MF_00258">
    <property type="entry name" value="Glu_racemase"/>
    <property type="match status" value="1"/>
</dbReference>
<protein>
    <recommendedName>
        <fullName evidence="2 7">Glutamate racemase</fullName>
        <ecNumber evidence="2 7">5.1.1.3</ecNumber>
    </recommendedName>
</protein>
<feature type="binding site" evidence="7">
    <location>
        <begin position="197"/>
        <end position="198"/>
    </location>
    <ligand>
        <name>substrate</name>
    </ligand>
</feature>
<dbReference type="SUPFAM" id="SSF53681">
    <property type="entry name" value="Aspartate/glutamate racemase"/>
    <property type="match status" value="2"/>
</dbReference>
<comment type="similarity">
    <text evidence="7">Belongs to the aspartate/glutamate racemases family.</text>
</comment>
<dbReference type="PROSITE" id="PS00924">
    <property type="entry name" value="ASP_GLU_RACEMASE_2"/>
    <property type="match status" value="1"/>
</dbReference>
<keyword evidence="4 7" id="KW-0573">Peptidoglycan synthesis</keyword>
<evidence type="ECO:0000256" key="6">
    <source>
        <dbReference type="ARBA" id="ARBA00023316"/>
    </source>
</evidence>
<dbReference type="InterPro" id="IPR004391">
    <property type="entry name" value="Glu_race"/>
</dbReference>
<evidence type="ECO:0000256" key="4">
    <source>
        <dbReference type="ARBA" id="ARBA00022984"/>
    </source>
</evidence>